<evidence type="ECO:0000313" key="3">
    <source>
        <dbReference type="Proteomes" id="UP001286313"/>
    </source>
</evidence>
<organism evidence="2 3">
    <name type="scientific">Petrolisthes cinctipes</name>
    <name type="common">Flat porcelain crab</name>
    <dbReference type="NCBI Taxonomy" id="88211"/>
    <lineage>
        <taxon>Eukaryota</taxon>
        <taxon>Metazoa</taxon>
        <taxon>Ecdysozoa</taxon>
        <taxon>Arthropoda</taxon>
        <taxon>Crustacea</taxon>
        <taxon>Multicrustacea</taxon>
        <taxon>Malacostraca</taxon>
        <taxon>Eumalacostraca</taxon>
        <taxon>Eucarida</taxon>
        <taxon>Decapoda</taxon>
        <taxon>Pleocyemata</taxon>
        <taxon>Anomura</taxon>
        <taxon>Galatheoidea</taxon>
        <taxon>Porcellanidae</taxon>
        <taxon>Petrolisthes</taxon>
    </lineage>
</organism>
<feature type="compositionally biased region" description="Gly residues" evidence="1">
    <location>
        <begin position="74"/>
        <end position="83"/>
    </location>
</feature>
<accession>A0AAE1EHP3</accession>
<comment type="caution">
    <text evidence="2">The sequence shown here is derived from an EMBL/GenBank/DDBJ whole genome shotgun (WGS) entry which is preliminary data.</text>
</comment>
<dbReference type="EMBL" id="JAWQEG010007985">
    <property type="protein sequence ID" value="KAK3851235.1"/>
    <property type="molecule type" value="Genomic_DNA"/>
</dbReference>
<dbReference type="Proteomes" id="UP001286313">
    <property type="component" value="Unassembled WGS sequence"/>
</dbReference>
<gene>
    <name evidence="2" type="ORF">Pcinc_042100</name>
</gene>
<evidence type="ECO:0000313" key="2">
    <source>
        <dbReference type="EMBL" id="KAK3851235.1"/>
    </source>
</evidence>
<feature type="region of interest" description="Disordered" evidence="1">
    <location>
        <begin position="59"/>
        <end position="120"/>
    </location>
</feature>
<protein>
    <submittedName>
        <fullName evidence="2">Uncharacterized protein</fullName>
    </submittedName>
</protein>
<proteinExistence type="predicted"/>
<evidence type="ECO:0000256" key="1">
    <source>
        <dbReference type="SAM" id="MobiDB-lite"/>
    </source>
</evidence>
<sequence>MSPTHLVATRPPGPARVLPATTTTTTTTVSFILTGLTYPIYCPDSHPFTGSGIACFRFPLSPQSPSPPPTDEVQGGGGGGGGGRRGEKEGCMGGGGIDRERRKGKRTVAGRDGGRGVGEG</sequence>
<reference evidence="2" key="1">
    <citation type="submission" date="2023-10" db="EMBL/GenBank/DDBJ databases">
        <title>Genome assemblies of two species of porcelain crab, Petrolisthes cinctipes and Petrolisthes manimaculis (Anomura: Porcellanidae).</title>
        <authorList>
            <person name="Angst P."/>
        </authorList>
    </citation>
    <scope>NUCLEOTIDE SEQUENCE</scope>
    <source>
        <strain evidence="2">PB745_01</strain>
        <tissue evidence="2">Gill</tissue>
    </source>
</reference>
<keyword evidence="3" id="KW-1185">Reference proteome</keyword>
<name>A0AAE1EHP3_PETCI</name>
<dbReference type="AlphaFoldDB" id="A0AAE1EHP3"/>